<proteinExistence type="predicted"/>
<organism evidence="2 3">
    <name type="scientific">Ovis ammon polii</name>
    <dbReference type="NCBI Taxonomy" id="230172"/>
    <lineage>
        <taxon>Eukaryota</taxon>
        <taxon>Metazoa</taxon>
        <taxon>Chordata</taxon>
        <taxon>Craniata</taxon>
        <taxon>Vertebrata</taxon>
        <taxon>Euteleostomi</taxon>
        <taxon>Mammalia</taxon>
        <taxon>Eutheria</taxon>
        <taxon>Laurasiatheria</taxon>
        <taxon>Artiodactyla</taxon>
        <taxon>Ruminantia</taxon>
        <taxon>Pecora</taxon>
        <taxon>Bovidae</taxon>
        <taxon>Caprinae</taxon>
        <taxon>Ovis</taxon>
    </lineage>
</organism>
<evidence type="ECO:0000256" key="1">
    <source>
        <dbReference type="SAM" id="MobiDB-lite"/>
    </source>
</evidence>
<reference evidence="2" key="1">
    <citation type="submission" date="2022-03" db="EMBL/GenBank/DDBJ databases">
        <title>Genomic analyses of argali, domestic sheep and their hybrids provide insights into chromosomal evolution, heterosis and genetic basis of agronomic traits.</title>
        <authorList>
            <person name="Li M."/>
        </authorList>
    </citation>
    <scope>NUCLEOTIDE SEQUENCE</scope>
    <source>
        <strain evidence="2">CAU-MHL-2022a</strain>
        <tissue evidence="2">Skin</tissue>
    </source>
</reference>
<comment type="caution">
    <text evidence="2">The sequence shown here is derived from an EMBL/GenBank/DDBJ whole genome shotgun (WGS) entry which is preliminary data.</text>
</comment>
<evidence type="ECO:0000313" key="2">
    <source>
        <dbReference type="EMBL" id="KAI4537782.1"/>
    </source>
</evidence>
<feature type="region of interest" description="Disordered" evidence="1">
    <location>
        <begin position="52"/>
        <end position="79"/>
    </location>
</feature>
<accession>A0AAD4U0Y5</accession>
<keyword evidence="3" id="KW-1185">Reference proteome</keyword>
<dbReference type="Proteomes" id="UP001214576">
    <property type="component" value="Unassembled WGS sequence"/>
</dbReference>
<sequence length="189" mass="20980">MKQYSQSVWMCAQRIEELRRLNYVDSISRRSRDTPPVPQTRHVLVGEAEGRGLRISHPGMKGPDSYRPTPVSISSDPALTSDQGSKLCLLQGQVDSLPLRPPEKLYFDVKLLGCSGTVEFVSAGRVTQVPRRQKPGVLSILFGSRFFHFQETLIGNYEMKTCPAPLQMMPFGPCSGFWAIPPSSLLEGA</sequence>
<dbReference type="EMBL" id="JAKZEL010000014">
    <property type="protein sequence ID" value="KAI4537782.1"/>
    <property type="molecule type" value="Genomic_DNA"/>
</dbReference>
<protein>
    <submittedName>
        <fullName evidence="2">Uncharacterized protein</fullName>
    </submittedName>
</protein>
<dbReference type="AlphaFoldDB" id="A0AAD4U0Y5"/>
<evidence type="ECO:0000313" key="3">
    <source>
        <dbReference type="Proteomes" id="UP001214576"/>
    </source>
</evidence>
<name>A0AAD4U0Y5_OVIAM</name>
<gene>
    <name evidence="2" type="ORF">MG293_012645</name>
</gene>